<gene>
    <name evidence="4" type="ORF">J2781_000862</name>
</gene>
<keyword evidence="1" id="KW-0812">Transmembrane</keyword>
<dbReference type="Proteomes" id="UP001184853">
    <property type="component" value="Unassembled WGS sequence"/>
</dbReference>
<dbReference type="Pfam" id="PF06580">
    <property type="entry name" value="His_kinase"/>
    <property type="match status" value="1"/>
</dbReference>
<sequence>MKNIRHFTIILFIIFFQPLYFSQIPGMINYNQEDGLNCAVTYCMVQDDDGFIWIGSDNGFFRFDGVEFKNYNAKQGLKNIEVLSVLPLKNKIFIIPFLNNIAYLEKGVIYNTNTDPELRKIKTGAGGFDAFYNKKRDESFIFNTTDFSRIYKYKNDKVQAIPLYFNSPKDQLRLINFDINSQEIILRDNNNKIFSYNILTKKEQIFNIDTDKEEWPIQMEKNILISVNKKGNRIFLYRLEANTFRKIHTIELKKENNVHSIYIDDDERLLVGLNSGGILFFNQPISNFSPSKKPYLFLQDYVINDILIDTDKNMWFSSRDNGLFFISQKFFANYINYFSDIKNTANITSIAANSNSVFLGYNISKAAIYSPNKKYTEFVLDHSQKNEHRAIYANNKTVLFGQTQRVSQMDLSSFKSFAPKTLQIFNIKNIVPYLNNEVLICNNSNLSRYNFQSKQIVGTLFNERCYTALPYQTDSLFVGTFKDLYKVNAKNKQKKLFLEGYYFTDLKKLKDNLYAGATNLHGIVIFNNHKILQQITQADGLATNQIKKIDLEKPNILWASTNTGLIRIELTKNKPKINLFTQTDGLPSDKVAGCVIKKDTLYIGTSNGLGILSIKELLTQQKFINKKVIINSVIMGAREYFDITKNLITETPHNDIIFNLSFPDFTSQGKITYRYKMEGLNDNWNISNSSEIIYNSLPPGKYIFKVFGLGHGGKHSYTYSSVPIEIKPRFWQTWWFKVLAALLMILPIVFLINISLQKQRDKKLKKIIHEKKIAELELQAIKAQINPHFIYNCLNSIQFLLYKKDYKETENYLDIFSQMIRKTLHYSEKTFMSVKEETEYLSLYLNMEKLRLKDQLEYTIAISESVNPEWQIPSLLVQPFVENAIKHGIPNLKDRKGKIDIYFDYSDSTLSIAIEDNGVGIQNKQETLAKNNSFGVKLSQKRIDTFKQLFDTNVVLEINSLSEKTHGTQIKLYISPYENKNTGLHH</sequence>
<evidence type="ECO:0008006" key="6">
    <source>
        <dbReference type="Google" id="ProtNLM"/>
    </source>
</evidence>
<feature type="transmembrane region" description="Helical" evidence="1">
    <location>
        <begin position="734"/>
        <end position="756"/>
    </location>
</feature>
<protein>
    <recommendedName>
        <fullName evidence="6">Two component regulator with propeller domain</fullName>
    </recommendedName>
</protein>
<dbReference type="Gene3D" id="2.60.40.10">
    <property type="entry name" value="Immunoglobulins"/>
    <property type="match status" value="1"/>
</dbReference>
<dbReference type="InterPro" id="IPR010559">
    <property type="entry name" value="Sig_transdc_His_kin_internal"/>
</dbReference>
<dbReference type="PANTHER" id="PTHR34220:SF7">
    <property type="entry name" value="SENSOR HISTIDINE KINASE YPDA"/>
    <property type="match status" value="1"/>
</dbReference>
<dbReference type="Gene3D" id="2.130.10.10">
    <property type="entry name" value="YVTN repeat-like/Quinoprotein amine dehydrogenase"/>
    <property type="match status" value="2"/>
</dbReference>
<dbReference type="SUPFAM" id="SSF55874">
    <property type="entry name" value="ATPase domain of HSP90 chaperone/DNA topoisomerase II/histidine kinase"/>
    <property type="match status" value="1"/>
</dbReference>
<proteinExistence type="predicted"/>
<evidence type="ECO:0000256" key="1">
    <source>
        <dbReference type="SAM" id="Phobius"/>
    </source>
</evidence>
<dbReference type="SUPFAM" id="SSF69322">
    <property type="entry name" value="Tricorn protease domain 2"/>
    <property type="match status" value="1"/>
</dbReference>
<accession>A0ABU1LB44</accession>
<dbReference type="EMBL" id="JAVDQS010000002">
    <property type="protein sequence ID" value="MDR6403947.1"/>
    <property type="molecule type" value="Genomic_DNA"/>
</dbReference>
<comment type="caution">
    <text evidence="4">The sequence shown here is derived from an EMBL/GenBank/DDBJ whole genome shotgun (WGS) entry which is preliminary data.</text>
</comment>
<dbReference type="PANTHER" id="PTHR34220">
    <property type="entry name" value="SENSOR HISTIDINE KINASE YPDA"/>
    <property type="match status" value="1"/>
</dbReference>
<organism evidence="4 5">
    <name type="scientific">Chryseobacterium geocarposphaerae</name>
    <dbReference type="NCBI Taxonomy" id="1416776"/>
    <lineage>
        <taxon>Bacteria</taxon>
        <taxon>Pseudomonadati</taxon>
        <taxon>Bacteroidota</taxon>
        <taxon>Flavobacteriia</taxon>
        <taxon>Flavobacteriales</taxon>
        <taxon>Weeksellaceae</taxon>
        <taxon>Chryseobacterium group</taxon>
        <taxon>Chryseobacterium</taxon>
    </lineage>
</organism>
<name>A0ABU1LB44_9FLAO</name>
<evidence type="ECO:0000259" key="2">
    <source>
        <dbReference type="Pfam" id="PF06580"/>
    </source>
</evidence>
<keyword evidence="5" id="KW-1185">Reference proteome</keyword>
<dbReference type="InterPro" id="IPR013783">
    <property type="entry name" value="Ig-like_fold"/>
</dbReference>
<evidence type="ECO:0000313" key="4">
    <source>
        <dbReference type="EMBL" id="MDR6403947.1"/>
    </source>
</evidence>
<dbReference type="SUPFAM" id="SSF63829">
    <property type="entry name" value="Calcium-dependent phosphotriesterase"/>
    <property type="match status" value="1"/>
</dbReference>
<keyword evidence="1" id="KW-0472">Membrane</keyword>
<dbReference type="Gene3D" id="3.30.565.10">
    <property type="entry name" value="Histidine kinase-like ATPase, C-terminal domain"/>
    <property type="match status" value="1"/>
</dbReference>
<dbReference type="InterPro" id="IPR011123">
    <property type="entry name" value="Y_Y_Y"/>
</dbReference>
<dbReference type="InterPro" id="IPR011110">
    <property type="entry name" value="Reg_prop"/>
</dbReference>
<evidence type="ECO:0000259" key="3">
    <source>
        <dbReference type="Pfam" id="PF07495"/>
    </source>
</evidence>
<feature type="domain" description="Signal transduction histidine kinase internal region" evidence="2">
    <location>
        <begin position="777"/>
        <end position="856"/>
    </location>
</feature>
<keyword evidence="1" id="KW-1133">Transmembrane helix</keyword>
<dbReference type="InterPro" id="IPR036890">
    <property type="entry name" value="HATPase_C_sf"/>
</dbReference>
<dbReference type="RefSeq" id="WP_115980431.1">
    <property type="nucleotide sequence ID" value="NZ_JAVDQS010000002.1"/>
</dbReference>
<dbReference type="Pfam" id="PF07495">
    <property type="entry name" value="Y_Y_Y"/>
    <property type="match status" value="1"/>
</dbReference>
<dbReference type="InterPro" id="IPR015943">
    <property type="entry name" value="WD40/YVTN_repeat-like_dom_sf"/>
</dbReference>
<evidence type="ECO:0000313" key="5">
    <source>
        <dbReference type="Proteomes" id="UP001184853"/>
    </source>
</evidence>
<dbReference type="InterPro" id="IPR050640">
    <property type="entry name" value="Bact_2-comp_sensor_kinase"/>
</dbReference>
<feature type="domain" description="Two component regulator three Y" evidence="3">
    <location>
        <begin position="665"/>
        <end position="727"/>
    </location>
</feature>
<dbReference type="Pfam" id="PF07494">
    <property type="entry name" value="Reg_prop"/>
    <property type="match status" value="1"/>
</dbReference>
<reference evidence="4 5" key="1">
    <citation type="submission" date="2023-07" db="EMBL/GenBank/DDBJ databases">
        <title>Sorghum-associated microbial communities from plants grown in Nebraska, USA.</title>
        <authorList>
            <person name="Schachtman D."/>
        </authorList>
    </citation>
    <scope>NUCLEOTIDE SEQUENCE [LARGE SCALE GENOMIC DNA]</scope>
    <source>
        <strain evidence="4 5">DS1709</strain>
    </source>
</reference>